<proteinExistence type="predicted"/>
<name>A0A6V8MWT5_9BACT</name>
<feature type="signal peptide" evidence="2">
    <location>
        <begin position="1"/>
        <end position="27"/>
    </location>
</feature>
<reference evidence="3" key="2">
    <citation type="journal article" date="2021" name="Int. J. Syst. Evol. Microbiol.">
        <title>Geomonas silvestris sp. nov., Geomonas paludis sp. nov. and Geomonas limicola sp. nov., isolated from terrestrial environments, and emended description of the genus Geomonas.</title>
        <authorList>
            <person name="Itoh H."/>
            <person name="Xu Z."/>
            <person name="Masuda Y."/>
            <person name="Ushijima N."/>
            <person name="Hayakawa C."/>
            <person name="Shiratori Y."/>
            <person name="Senoo K."/>
        </authorList>
    </citation>
    <scope>NUCLEOTIDE SEQUENCE</scope>
    <source>
        <strain evidence="3">Red736</strain>
    </source>
</reference>
<dbReference type="Proteomes" id="UP000568888">
    <property type="component" value="Unassembled WGS sequence"/>
</dbReference>
<evidence type="ECO:0000256" key="2">
    <source>
        <dbReference type="SAM" id="SignalP"/>
    </source>
</evidence>
<protein>
    <submittedName>
        <fullName evidence="4">DUF1682 domain-containing protein</fullName>
    </submittedName>
</protein>
<evidence type="ECO:0000313" key="4">
    <source>
        <dbReference type="EMBL" id="UPU34994.1"/>
    </source>
</evidence>
<dbReference type="EMBL" id="CP096574">
    <property type="protein sequence ID" value="UPU34994.1"/>
    <property type="molecule type" value="Genomic_DNA"/>
</dbReference>
<keyword evidence="2" id="KW-0732">Signal</keyword>
<dbReference type="AlphaFoldDB" id="A0A6V8MWT5"/>
<reference evidence="4" key="3">
    <citation type="submission" date="2022-04" db="EMBL/GenBank/DDBJ databases">
        <authorList>
            <person name="Liu G."/>
        </authorList>
    </citation>
    <scope>NUCLEOTIDE SEQUENCE</scope>
    <source>
        <strain evidence="4">RG22</strain>
    </source>
</reference>
<keyword evidence="6" id="KW-1185">Reference proteome</keyword>
<dbReference type="RefSeq" id="WP_183347745.1">
    <property type="nucleotide sequence ID" value="NZ_BLXY01000004.1"/>
</dbReference>
<feature type="region of interest" description="Disordered" evidence="1">
    <location>
        <begin position="163"/>
        <end position="237"/>
    </location>
</feature>
<feature type="compositionally biased region" description="Basic and acidic residues" evidence="1">
    <location>
        <begin position="169"/>
        <end position="237"/>
    </location>
</feature>
<evidence type="ECO:0000256" key="1">
    <source>
        <dbReference type="SAM" id="MobiDB-lite"/>
    </source>
</evidence>
<dbReference type="Proteomes" id="UP000831485">
    <property type="component" value="Chromosome"/>
</dbReference>
<dbReference type="EMBL" id="BLXY01000004">
    <property type="protein sequence ID" value="GFO64550.1"/>
    <property type="molecule type" value="Genomic_DNA"/>
</dbReference>
<reference evidence="5" key="1">
    <citation type="submission" date="2020-06" db="EMBL/GenBank/DDBJ databases">
        <title>Draft genomic sequecing of Geomonas sp. Red736.</title>
        <authorList>
            <person name="Itoh H."/>
            <person name="Xu Z.X."/>
            <person name="Ushijima N."/>
            <person name="Masuda Y."/>
            <person name="Shiratori Y."/>
            <person name="Senoo K."/>
        </authorList>
    </citation>
    <scope>NUCLEOTIDE SEQUENCE [LARGE SCALE GENOMIC DNA]</scope>
    <source>
        <strain evidence="5">Red736</strain>
    </source>
</reference>
<organism evidence="3 5">
    <name type="scientific">Geomonas paludis</name>
    <dbReference type="NCBI Taxonomy" id="2740185"/>
    <lineage>
        <taxon>Bacteria</taxon>
        <taxon>Pseudomonadati</taxon>
        <taxon>Thermodesulfobacteriota</taxon>
        <taxon>Desulfuromonadia</taxon>
        <taxon>Geobacterales</taxon>
        <taxon>Geobacteraceae</taxon>
        <taxon>Geomonas</taxon>
    </lineage>
</organism>
<evidence type="ECO:0000313" key="5">
    <source>
        <dbReference type="Proteomes" id="UP000568888"/>
    </source>
</evidence>
<gene>
    <name evidence="3" type="ORF">GMPD_24690</name>
    <name evidence="4" type="ORF">M1B72_16270</name>
</gene>
<evidence type="ECO:0000313" key="6">
    <source>
        <dbReference type="Proteomes" id="UP000831485"/>
    </source>
</evidence>
<sequence length="237" mass="28749">MKTMQQITRALVLQAVALPLLLSQAQAGNVGVDVNIHLGNEPRPVVVAPAPAPRPVVVAPAPAPVYQPDPYYDEPEEEVQFIYPQPLGFYVAVGVPYDLFYLNNVYFVFRDGRWYRSPDNRGRWVPVGYRELPSPLRRYRIERIREYRAREYAVYQRDRDHYHGRHRSDRGYWKARHEQQKDEKRYAKEQRKEEKRFEKEQRKEEKRYEKEQRKEHKRHEHEQRREEREDRDRHGRD</sequence>
<accession>A0A6V8MWT5</accession>
<feature type="chain" id="PRO_5027868998" evidence="2">
    <location>
        <begin position="28"/>
        <end position="237"/>
    </location>
</feature>
<evidence type="ECO:0000313" key="3">
    <source>
        <dbReference type="EMBL" id="GFO64550.1"/>
    </source>
</evidence>